<organism evidence="1 2">
    <name type="scientific">Streptomyces griseoloalbus</name>
    <dbReference type="NCBI Taxonomy" id="67303"/>
    <lineage>
        <taxon>Bacteria</taxon>
        <taxon>Bacillati</taxon>
        <taxon>Actinomycetota</taxon>
        <taxon>Actinomycetes</taxon>
        <taxon>Kitasatosporales</taxon>
        <taxon>Streptomycetaceae</taxon>
        <taxon>Streptomyces</taxon>
    </lineage>
</organism>
<evidence type="ECO:0000313" key="1">
    <source>
        <dbReference type="EMBL" id="MBB5130258.1"/>
    </source>
</evidence>
<dbReference type="AlphaFoldDB" id="A0A7W8BXY0"/>
<evidence type="ECO:0000313" key="2">
    <source>
        <dbReference type="Proteomes" id="UP000568022"/>
    </source>
</evidence>
<name>A0A7W8BXY0_9ACTN</name>
<comment type="caution">
    <text evidence="1">The sequence shown here is derived from an EMBL/GenBank/DDBJ whole genome shotgun (WGS) entry which is preliminary data.</text>
</comment>
<accession>A0A7W8BXY0</accession>
<dbReference type="Proteomes" id="UP000568022">
    <property type="component" value="Unassembled WGS sequence"/>
</dbReference>
<reference evidence="1 2" key="1">
    <citation type="submission" date="2020-08" db="EMBL/GenBank/DDBJ databases">
        <title>Genomic Encyclopedia of Type Strains, Phase III (KMG-III): the genomes of soil and plant-associated and newly described type strains.</title>
        <authorList>
            <person name="Whitman W."/>
        </authorList>
    </citation>
    <scope>NUCLEOTIDE SEQUENCE [LARGE SCALE GENOMIC DNA]</scope>
    <source>
        <strain evidence="1 2">CECT 3226</strain>
    </source>
</reference>
<keyword evidence="2" id="KW-1185">Reference proteome</keyword>
<proteinExistence type="predicted"/>
<sequence>MSTETTTIPADVAAHVLFHFGHKGIPAGDWSESLITLIARADMVNKAKLTAVFPDYAGAVLLAQYADDGINVLKDIAAGRCTRCKQDDGPLTPSGMCEPCAAPMPLDGVA</sequence>
<gene>
    <name evidence="1" type="ORF">FHS32_007055</name>
</gene>
<protein>
    <submittedName>
        <fullName evidence="1">Uncharacterized protein</fullName>
    </submittedName>
</protein>
<dbReference type="EMBL" id="JACHJE010000033">
    <property type="protein sequence ID" value="MBB5130258.1"/>
    <property type="molecule type" value="Genomic_DNA"/>
</dbReference>